<dbReference type="Pfam" id="PF13231">
    <property type="entry name" value="PMT_2"/>
    <property type="match status" value="1"/>
</dbReference>
<dbReference type="InterPro" id="IPR038731">
    <property type="entry name" value="RgtA/B/C-like"/>
</dbReference>
<dbReference type="STRING" id="1798382.A3D77_05100"/>
<evidence type="ECO:0000256" key="3">
    <source>
        <dbReference type="ARBA" id="ARBA00022676"/>
    </source>
</evidence>
<dbReference type="EMBL" id="MFJL01000036">
    <property type="protein sequence ID" value="OGG13441.1"/>
    <property type="molecule type" value="Genomic_DNA"/>
</dbReference>
<feature type="transmembrane region" description="Helical" evidence="8">
    <location>
        <begin position="273"/>
        <end position="293"/>
    </location>
</feature>
<evidence type="ECO:0000256" key="5">
    <source>
        <dbReference type="ARBA" id="ARBA00022692"/>
    </source>
</evidence>
<evidence type="ECO:0000256" key="8">
    <source>
        <dbReference type="SAM" id="Phobius"/>
    </source>
</evidence>
<dbReference type="Proteomes" id="UP000176923">
    <property type="component" value="Unassembled WGS sequence"/>
</dbReference>
<dbReference type="InterPro" id="IPR050297">
    <property type="entry name" value="LipidA_mod_glycosyltrf_83"/>
</dbReference>
<feature type="transmembrane region" description="Helical" evidence="8">
    <location>
        <begin position="149"/>
        <end position="166"/>
    </location>
</feature>
<evidence type="ECO:0000313" key="11">
    <source>
        <dbReference type="Proteomes" id="UP000176923"/>
    </source>
</evidence>
<accession>A0A1F5ZLY9</accession>
<feature type="transmembrane region" description="Helical" evidence="8">
    <location>
        <begin position="331"/>
        <end position="353"/>
    </location>
</feature>
<keyword evidence="2" id="KW-1003">Cell membrane</keyword>
<keyword evidence="7 8" id="KW-0472">Membrane</keyword>
<reference evidence="10 11" key="1">
    <citation type="journal article" date="2016" name="Nat. Commun.">
        <title>Thousands of microbial genomes shed light on interconnected biogeochemical processes in an aquifer system.</title>
        <authorList>
            <person name="Anantharaman K."/>
            <person name="Brown C.T."/>
            <person name="Hug L.A."/>
            <person name="Sharon I."/>
            <person name="Castelle C.J."/>
            <person name="Probst A.J."/>
            <person name="Thomas B.C."/>
            <person name="Singh A."/>
            <person name="Wilkins M.J."/>
            <person name="Karaoz U."/>
            <person name="Brodie E.L."/>
            <person name="Williams K.H."/>
            <person name="Hubbard S.S."/>
            <person name="Banfield J.F."/>
        </authorList>
    </citation>
    <scope>NUCLEOTIDE SEQUENCE [LARGE SCALE GENOMIC DNA]</scope>
</reference>
<evidence type="ECO:0000256" key="2">
    <source>
        <dbReference type="ARBA" id="ARBA00022475"/>
    </source>
</evidence>
<name>A0A1F5ZLY9_9BACT</name>
<protein>
    <recommendedName>
        <fullName evidence="9">Glycosyltransferase RgtA/B/C/D-like domain-containing protein</fullName>
    </recommendedName>
</protein>
<keyword evidence="4" id="KW-0808">Transferase</keyword>
<feature type="transmembrane region" description="Helical" evidence="8">
    <location>
        <begin position="71"/>
        <end position="91"/>
    </location>
</feature>
<keyword evidence="6 8" id="KW-1133">Transmembrane helix</keyword>
<keyword evidence="3" id="KW-0328">Glycosyltransferase</keyword>
<dbReference type="PANTHER" id="PTHR33908">
    <property type="entry name" value="MANNOSYLTRANSFERASE YKCB-RELATED"/>
    <property type="match status" value="1"/>
</dbReference>
<dbReference type="AlphaFoldDB" id="A0A1F5ZLY9"/>
<evidence type="ECO:0000256" key="4">
    <source>
        <dbReference type="ARBA" id="ARBA00022679"/>
    </source>
</evidence>
<sequence length="490" mass="57013">MRVYGVIFLILLFAFILLSTNLSKPFIGQHDWNGAFWGNLTRNYLAHFAKLTGNSNWHTLDRVHPNELVFFHHYTPLLPVLFTATSILFGFNEVSLRLLTLLLSLVMVFFIYKIGNLLYSKEVGLLASLFTLLTPMFLYYGTLTDHEPVLVPLGTAAFYFYLTFKKSEWHRIVFFMFLLLMLLESWGGYFLAAGIVIHSWVFQKNKRLSLHITVIAIGVLLFHFFSIAAIKGPQTVVDFFRYGLFRINGSPDAPASAHFTFIQYITTELRYGIIYFTRILILLSLTWFISLIGKKRHISRSDISLFILFVWGISFVLVFRNLAYIHDYKLYLLLPFISLSSAYTTVSILNYVSKRVNRKISYLLLLMALLGVAFERLPYLLTLKNTSFNLPGYTLGKVIAKKTKPSDKILLISKEFDDFYGEFTRFYANREIMGKDITFYDLEKNPHELDDYHYCIVVKNRPIDQKVKDYLEEKYSYETIGDFTLFNSQI</sequence>
<feature type="domain" description="Glycosyltransferase RgtA/B/C/D-like" evidence="9">
    <location>
        <begin position="75"/>
        <end position="223"/>
    </location>
</feature>
<evidence type="ECO:0000256" key="1">
    <source>
        <dbReference type="ARBA" id="ARBA00004651"/>
    </source>
</evidence>
<comment type="caution">
    <text evidence="10">The sequence shown here is derived from an EMBL/GenBank/DDBJ whole genome shotgun (WGS) entry which is preliminary data.</text>
</comment>
<evidence type="ECO:0000256" key="6">
    <source>
        <dbReference type="ARBA" id="ARBA00022989"/>
    </source>
</evidence>
<gene>
    <name evidence="10" type="ORF">A3D77_05100</name>
</gene>
<feature type="transmembrane region" description="Helical" evidence="8">
    <location>
        <begin position="98"/>
        <end position="119"/>
    </location>
</feature>
<dbReference type="GO" id="GO:0005886">
    <property type="term" value="C:plasma membrane"/>
    <property type="evidence" value="ECO:0007669"/>
    <property type="project" value="UniProtKB-SubCell"/>
</dbReference>
<evidence type="ECO:0000259" key="9">
    <source>
        <dbReference type="Pfam" id="PF13231"/>
    </source>
</evidence>
<feature type="transmembrane region" description="Helical" evidence="8">
    <location>
        <begin position="305"/>
        <end position="325"/>
    </location>
</feature>
<keyword evidence="5 8" id="KW-0812">Transmembrane</keyword>
<dbReference type="GO" id="GO:0009103">
    <property type="term" value="P:lipopolysaccharide biosynthetic process"/>
    <property type="evidence" value="ECO:0007669"/>
    <property type="project" value="UniProtKB-ARBA"/>
</dbReference>
<feature type="transmembrane region" description="Helical" evidence="8">
    <location>
        <begin position="360"/>
        <end position="381"/>
    </location>
</feature>
<comment type="subcellular location">
    <subcellularLocation>
        <location evidence="1">Cell membrane</location>
        <topology evidence="1">Multi-pass membrane protein</topology>
    </subcellularLocation>
</comment>
<feature type="transmembrane region" description="Helical" evidence="8">
    <location>
        <begin position="172"/>
        <end position="196"/>
    </location>
</feature>
<dbReference type="PANTHER" id="PTHR33908:SF11">
    <property type="entry name" value="MEMBRANE PROTEIN"/>
    <property type="match status" value="1"/>
</dbReference>
<dbReference type="GO" id="GO:0016763">
    <property type="term" value="F:pentosyltransferase activity"/>
    <property type="evidence" value="ECO:0007669"/>
    <property type="project" value="TreeGrafter"/>
</dbReference>
<evidence type="ECO:0000256" key="7">
    <source>
        <dbReference type="ARBA" id="ARBA00023136"/>
    </source>
</evidence>
<organism evidence="10 11">
    <name type="scientific">Candidatus Gottesmanbacteria bacterium RIFCSPHIGHO2_02_FULL_39_11</name>
    <dbReference type="NCBI Taxonomy" id="1798382"/>
    <lineage>
        <taxon>Bacteria</taxon>
        <taxon>Candidatus Gottesmaniibacteriota</taxon>
    </lineage>
</organism>
<feature type="transmembrane region" description="Helical" evidence="8">
    <location>
        <begin position="125"/>
        <end position="142"/>
    </location>
</feature>
<feature type="transmembrane region" description="Helical" evidence="8">
    <location>
        <begin position="208"/>
        <end position="230"/>
    </location>
</feature>
<proteinExistence type="predicted"/>
<evidence type="ECO:0000313" key="10">
    <source>
        <dbReference type="EMBL" id="OGG13441.1"/>
    </source>
</evidence>